<dbReference type="EMBL" id="MCGN01000011">
    <property type="protein sequence ID" value="ORY91102.1"/>
    <property type="molecule type" value="Genomic_DNA"/>
</dbReference>
<feature type="domain" description="F-box" evidence="1">
    <location>
        <begin position="6"/>
        <end position="37"/>
    </location>
</feature>
<sequence length="396" mass="45138">MASSGWCNLSVEILHQIAAIVPLESSLTCALVCQSWYGPFTRRFYREVHPKNGRKALQLLNTLDDKMYSKGAYVRSLIIPMEIERNDVKQLIQLCPHLEKLALPGGWLNSNDITDTGFWKDWPVMQRLTSLETEYHEEDTVALRRDRQWCIVNGTRYPPQLVQNVRQLRLSGNLKKLLTSLTTMPNLLSLSCRGITTNSSIDDATITAFTSTCPQLNTLCVYLARFWLHGEPTSRLKSVRTLILHRCSFMSVASFAMLSHALPNIEHLVLDTASIPHQPSSRAQLDWNQLKHVTIYFHRDTIGLIRMQQTLFATCSNIQSARIFIVADLPAFQDDEEDAALIGHGYDVTRSIAIRFTDILKQECPNADITWETIDQPTYFKLRKEQGIDPYNNKGV</sequence>
<dbReference type="Pfam" id="PF00646">
    <property type="entry name" value="F-box"/>
    <property type="match status" value="1"/>
</dbReference>
<dbReference type="OrthoDB" id="2243238at2759"/>
<evidence type="ECO:0000259" key="1">
    <source>
        <dbReference type="Pfam" id="PF00646"/>
    </source>
</evidence>
<dbReference type="Gene3D" id="3.80.10.10">
    <property type="entry name" value="Ribonuclease Inhibitor"/>
    <property type="match status" value="1"/>
</dbReference>
<reference evidence="2 3" key="1">
    <citation type="submission" date="2016-07" db="EMBL/GenBank/DDBJ databases">
        <title>Pervasive Adenine N6-methylation of Active Genes in Fungi.</title>
        <authorList>
            <consortium name="DOE Joint Genome Institute"/>
            <person name="Mondo S.J."/>
            <person name="Dannebaum R.O."/>
            <person name="Kuo R.C."/>
            <person name="Labutti K."/>
            <person name="Haridas S."/>
            <person name="Kuo A."/>
            <person name="Salamov A."/>
            <person name="Ahrendt S.R."/>
            <person name="Lipzen A."/>
            <person name="Sullivan W."/>
            <person name="Andreopoulos W.B."/>
            <person name="Clum A."/>
            <person name="Lindquist E."/>
            <person name="Daum C."/>
            <person name="Ramamoorthy G.K."/>
            <person name="Gryganskyi A."/>
            <person name="Culley D."/>
            <person name="Magnuson J.K."/>
            <person name="James T.Y."/>
            <person name="O'Malley M.A."/>
            <person name="Stajich J.E."/>
            <person name="Spatafora J.W."/>
            <person name="Visel A."/>
            <person name="Grigoriev I.V."/>
        </authorList>
    </citation>
    <scope>NUCLEOTIDE SEQUENCE [LARGE SCALE GENOMIC DNA]</scope>
    <source>
        <strain evidence="2 3">NRRL 2496</strain>
    </source>
</reference>
<dbReference type="SUPFAM" id="SSF81383">
    <property type="entry name" value="F-box domain"/>
    <property type="match status" value="1"/>
</dbReference>
<gene>
    <name evidence="2" type="ORF">BCR43DRAFT_498508</name>
</gene>
<organism evidence="2 3">
    <name type="scientific">Syncephalastrum racemosum</name>
    <name type="common">Filamentous fungus</name>
    <dbReference type="NCBI Taxonomy" id="13706"/>
    <lineage>
        <taxon>Eukaryota</taxon>
        <taxon>Fungi</taxon>
        <taxon>Fungi incertae sedis</taxon>
        <taxon>Mucoromycota</taxon>
        <taxon>Mucoromycotina</taxon>
        <taxon>Mucoromycetes</taxon>
        <taxon>Mucorales</taxon>
        <taxon>Syncephalastraceae</taxon>
        <taxon>Syncephalastrum</taxon>
    </lineage>
</organism>
<accession>A0A1X2H160</accession>
<name>A0A1X2H160_SYNRA</name>
<dbReference type="AlphaFoldDB" id="A0A1X2H160"/>
<proteinExistence type="predicted"/>
<dbReference type="InterPro" id="IPR001810">
    <property type="entry name" value="F-box_dom"/>
</dbReference>
<protein>
    <recommendedName>
        <fullName evidence="1">F-box domain-containing protein</fullName>
    </recommendedName>
</protein>
<dbReference type="InterPro" id="IPR032675">
    <property type="entry name" value="LRR_dom_sf"/>
</dbReference>
<dbReference type="Proteomes" id="UP000242180">
    <property type="component" value="Unassembled WGS sequence"/>
</dbReference>
<dbReference type="InParanoid" id="A0A1X2H160"/>
<evidence type="ECO:0000313" key="2">
    <source>
        <dbReference type="EMBL" id="ORY91102.1"/>
    </source>
</evidence>
<keyword evidence="3" id="KW-1185">Reference proteome</keyword>
<evidence type="ECO:0000313" key="3">
    <source>
        <dbReference type="Proteomes" id="UP000242180"/>
    </source>
</evidence>
<dbReference type="InterPro" id="IPR036047">
    <property type="entry name" value="F-box-like_dom_sf"/>
</dbReference>
<dbReference type="SUPFAM" id="SSF52047">
    <property type="entry name" value="RNI-like"/>
    <property type="match status" value="1"/>
</dbReference>
<comment type="caution">
    <text evidence="2">The sequence shown here is derived from an EMBL/GenBank/DDBJ whole genome shotgun (WGS) entry which is preliminary data.</text>
</comment>